<dbReference type="Proteomes" id="UP000327468">
    <property type="component" value="Chromosome 17"/>
</dbReference>
<proteinExistence type="predicted"/>
<evidence type="ECO:0000313" key="2">
    <source>
        <dbReference type="EMBL" id="KAB5543208.1"/>
    </source>
</evidence>
<protein>
    <submittedName>
        <fullName evidence="2">Uncharacterized protein</fullName>
    </submittedName>
</protein>
<accession>A0A5N5LKZ1</accession>
<gene>
    <name evidence="2" type="ORF">PHYPO_G00076500</name>
</gene>
<sequence>MISRKPVTMSARPPTVTSFIKKKEPSKPAAAASEQKPQKSVSGAISQYRVRVESAEERRPSHILNTTLDLLDDSDTELPTEPEIRMESLVINLCERLEEMETPSSCKSRGDADAEVKVEDA</sequence>
<name>A0A5N5LKZ1_PANHP</name>
<dbReference type="AlphaFoldDB" id="A0A5N5LKZ1"/>
<evidence type="ECO:0000256" key="1">
    <source>
        <dbReference type="SAM" id="MobiDB-lite"/>
    </source>
</evidence>
<comment type="caution">
    <text evidence="2">The sequence shown here is derived from an EMBL/GenBank/DDBJ whole genome shotgun (WGS) entry which is preliminary data.</text>
</comment>
<dbReference type="EMBL" id="VFJC01000018">
    <property type="protein sequence ID" value="KAB5543208.1"/>
    <property type="molecule type" value="Genomic_DNA"/>
</dbReference>
<reference evidence="2 3" key="1">
    <citation type="submission" date="2019-06" db="EMBL/GenBank/DDBJ databases">
        <title>A chromosome-scale genome assembly of the striped catfish, Pangasianodon hypophthalmus.</title>
        <authorList>
            <person name="Wen M."/>
            <person name="Zahm M."/>
            <person name="Roques C."/>
            <person name="Cabau C."/>
            <person name="Klopp C."/>
            <person name="Donnadieu C."/>
            <person name="Jouanno E."/>
            <person name="Avarre J.-C."/>
            <person name="Campet M."/>
            <person name="Ha T.T.T."/>
            <person name="Dugue R."/>
            <person name="Lampietro C."/>
            <person name="Louis A."/>
            <person name="Herpin A."/>
            <person name="Echchiki A."/>
            <person name="Berthelot C."/>
            <person name="Parey E."/>
            <person name="Roest-Crollius H."/>
            <person name="Braasch I."/>
            <person name="Postlethwait J."/>
            <person name="Bobe J."/>
            <person name="Montfort J."/>
            <person name="Bouchez O."/>
            <person name="Begum T."/>
            <person name="Schartl M."/>
            <person name="Guiguen Y."/>
        </authorList>
    </citation>
    <scope>NUCLEOTIDE SEQUENCE [LARGE SCALE GENOMIC DNA]</scope>
    <source>
        <strain evidence="2 3">Indonesia</strain>
        <tissue evidence="2">Blood</tissue>
    </source>
</reference>
<feature type="compositionally biased region" description="Basic and acidic residues" evidence="1">
    <location>
        <begin position="108"/>
        <end position="121"/>
    </location>
</feature>
<organism evidence="2 3">
    <name type="scientific">Pangasianodon hypophthalmus</name>
    <name type="common">Striped catfish</name>
    <name type="synonym">Helicophagus hypophthalmus</name>
    <dbReference type="NCBI Taxonomy" id="310915"/>
    <lineage>
        <taxon>Eukaryota</taxon>
        <taxon>Metazoa</taxon>
        <taxon>Chordata</taxon>
        <taxon>Craniata</taxon>
        <taxon>Vertebrata</taxon>
        <taxon>Euteleostomi</taxon>
        <taxon>Actinopterygii</taxon>
        <taxon>Neopterygii</taxon>
        <taxon>Teleostei</taxon>
        <taxon>Ostariophysi</taxon>
        <taxon>Siluriformes</taxon>
        <taxon>Pangasiidae</taxon>
        <taxon>Pangasianodon</taxon>
    </lineage>
</organism>
<feature type="region of interest" description="Disordered" evidence="1">
    <location>
        <begin position="1"/>
        <end position="45"/>
    </location>
</feature>
<feature type="region of interest" description="Disordered" evidence="1">
    <location>
        <begin position="100"/>
        <end position="121"/>
    </location>
</feature>
<keyword evidence="3" id="KW-1185">Reference proteome</keyword>
<evidence type="ECO:0000313" key="3">
    <source>
        <dbReference type="Proteomes" id="UP000327468"/>
    </source>
</evidence>
<feature type="compositionally biased region" description="Low complexity" evidence="1">
    <location>
        <begin position="27"/>
        <end position="40"/>
    </location>
</feature>